<dbReference type="GO" id="GO:0046052">
    <property type="term" value="P:UTP catabolic process"/>
    <property type="evidence" value="ECO:0007669"/>
    <property type="project" value="TreeGrafter"/>
</dbReference>
<dbReference type="CDD" id="cd11528">
    <property type="entry name" value="NTP-PPase_MazG_Nterm"/>
    <property type="match status" value="1"/>
</dbReference>
<evidence type="ECO:0000259" key="1">
    <source>
        <dbReference type="Pfam" id="PF03819"/>
    </source>
</evidence>
<dbReference type="GO" id="GO:0046061">
    <property type="term" value="P:dATP catabolic process"/>
    <property type="evidence" value="ECO:0007669"/>
    <property type="project" value="TreeGrafter"/>
</dbReference>
<sequence>MPDVTSSYVPEHNGRARSTEVELARLVAVVQALREHCPWTAALTHESLTSYLVEETHEFIEALEHGNSSEISGELGDILLQVVLHARLGEECGEFDLAMVAHGLSEKMIRRSPHVFHANGTLQESFPATIAEIEETWERVKAQERAASRQNTVAPSQQWSPFAGIPHSLPALAMAQKSVERARRASLPVPAGTLPSPIETEEDLGKALFGVVLAAQGQGLDPERALRHAVQEFQERSQGASRQ</sequence>
<reference evidence="2 3" key="1">
    <citation type="submission" date="2018-05" db="EMBL/GenBank/DDBJ databases">
        <title>Genetic diversity of glacier-inhabiting Cryobacterium bacteria in China and description of Cryobacterium mengkeensis sp. nov. and Arthrobacter glacialis sp. nov.</title>
        <authorList>
            <person name="Liu Q."/>
            <person name="Xin Y.-H."/>
        </authorList>
    </citation>
    <scope>NUCLEOTIDE SEQUENCE [LARGE SCALE GENOMIC DNA]</scope>
    <source>
        <strain evidence="2 3">GP3</strain>
    </source>
</reference>
<dbReference type="AlphaFoldDB" id="A0A2V3DVR3"/>
<dbReference type="InterPro" id="IPR048015">
    <property type="entry name" value="NTP-PPase_MazG-like_N"/>
</dbReference>
<dbReference type="InterPro" id="IPR004518">
    <property type="entry name" value="MazG-like_dom"/>
</dbReference>
<dbReference type="InterPro" id="IPR011551">
    <property type="entry name" value="NTP_PyrPHydrolase_MazG"/>
</dbReference>
<dbReference type="SUPFAM" id="SSF101386">
    <property type="entry name" value="all-alpha NTP pyrophosphatases"/>
    <property type="match status" value="1"/>
</dbReference>
<dbReference type="GO" id="GO:0047429">
    <property type="term" value="F:nucleoside triphosphate diphosphatase activity"/>
    <property type="evidence" value="ECO:0007669"/>
    <property type="project" value="TreeGrafter"/>
</dbReference>
<keyword evidence="2" id="KW-0378">Hydrolase</keyword>
<accession>A0A2V3DVR3</accession>
<protein>
    <submittedName>
        <fullName evidence="2">Nucleotide pyrophosphohydrolase</fullName>
    </submittedName>
</protein>
<dbReference type="OrthoDB" id="9808939at2"/>
<dbReference type="Proteomes" id="UP000246303">
    <property type="component" value="Unassembled WGS sequence"/>
</dbReference>
<gene>
    <name evidence="2" type="ORF">CVS29_02220</name>
</gene>
<dbReference type="GO" id="GO:0046081">
    <property type="term" value="P:dUTP catabolic process"/>
    <property type="evidence" value="ECO:0007669"/>
    <property type="project" value="TreeGrafter"/>
</dbReference>
<proteinExistence type="predicted"/>
<dbReference type="Pfam" id="PF03819">
    <property type="entry name" value="MazG"/>
    <property type="match status" value="1"/>
</dbReference>
<dbReference type="PANTHER" id="PTHR30522:SF0">
    <property type="entry name" value="NUCLEOSIDE TRIPHOSPHATE PYROPHOSPHOHYDROLASE"/>
    <property type="match status" value="1"/>
</dbReference>
<feature type="domain" description="NTP pyrophosphohydrolase MazG-like" evidence="1">
    <location>
        <begin position="44"/>
        <end position="116"/>
    </location>
</feature>
<name>A0A2V3DVR3_9MICC</name>
<dbReference type="GO" id="GO:0046047">
    <property type="term" value="P:TTP catabolic process"/>
    <property type="evidence" value="ECO:0007669"/>
    <property type="project" value="TreeGrafter"/>
</dbReference>
<comment type="caution">
    <text evidence="2">The sequence shown here is derived from an EMBL/GenBank/DDBJ whole genome shotgun (WGS) entry which is preliminary data.</text>
</comment>
<dbReference type="GO" id="GO:0006203">
    <property type="term" value="P:dGTP catabolic process"/>
    <property type="evidence" value="ECO:0007669"/>
    <property type="project" value="TreeGrafter"/>
</dbReference>
<dbReference type="EMBL" id="QHLZ01000001">
    <property type="protein sequence ID" value="PXA69391.1"/>
    <property type="molecule type" value="Genomic_DNA"/>
</dbReference>
<evidence type="ECO:0000313" key="3">
    <source>
        <dbReference type="Proteomes" id="UP000246303"/>
    </source>
</evidence>
<dbReference type="PANTHER" id="PTHR30522">
    <property type="entry name" value="NUCLEOSIDE TRIPHOSPHATE PYROPHOSPHOHYDROLASE"/>
    <property type="match status" value="1"/>
</dbReference>
<dbReference type="GO" id="GO:0046076">
    <property type="term" value="P:dTTP catabolic process"/>
    <property type="evidence" value="ECO:0007669"/>
    <property type="project" value="TreeGrafter"/>
</dbReference>
<evidence type="ECO:0000313" key="2">
    <source>
        <dbReference type="EMBL" id="PXA69391.1"/>
    </source>
</evidence>
<keyword evidence="3" id="KW-1185">Reference proteome</keyword>
<dbReference type="Gene3D" id="1.10.287.1080">
    <property type="entry name" value="MazG-like"/>
    <property type="match status" value="2"/>
</dbReference>
<organism evidence="2 3">
    <name type="scientific">Arthrobacter psychrochitiniphilus</name>
    <dbReference type="NCBI Taxonomy" id="291045"/>
    <lineage>
        <taxon>Bacteria</taxon>
        <taxon>Bacillati</taxon>
        <taxon>Actinomycetota</taxon>
        <taxon>Actinomycetes</taxon>
        <taxon>Micrococcales</taxon>
        <taxon>Micrococcaceae</taxon>
        <taxon>Arthrobacter</taxon>
    </lineage>
</organism>